<dbReference type="KEGG" id="mabb:MASS_4769"/>
<evidence type="ECO:0000313" key="5">
    <source>
        <dbReference type="EMBL" id="AGM31371.1"/>
    </source>
</evidence>
<sequence length="438" mass="47776">MVDGPDLVGAYVRWHTFRMSNGPPSPEVIELMGEVAELMLAELDALVAEMSAAEVDLSPVLGVDASVMADTSASNHAGARQLLNLFIRRDTKWTVRTASFELPHEMLDVAHTVARRGLDLDVIFQSYRYAQNVAWRHFMAHATRIAPPGPVLMELLHVSSERLFDYIDYALTQVIAATQREREELLGGALARRAEAIRLVLDDAPIHSDRASERLGYQLSRQHTALVLWSRPGSEAHGALESAATTLARAMGARPPLTLSVGASALWAWLGSDAEPNLAVLCEPADKIAPGIRVAVGSTLRGIAGFRRSHDQALTVQRLLAENPDGPSVGLYRDLEVTALATENISRAAEFVQSTLGALAEDNPGAERLRETLRVFLEEADNAPRTATRLHTHRNTVLQRVARAAELLGFAPGDRRLALGLALELGHRLGHRVLTRTD</sequence>
<dbReference type="InterPro" id="IPR025736">
    <property type="entry name" value="PucR_C-HTH_dom"/>
</dbReference>
<evidence type="ECO:0008006" key="7">
    <source>
        <dbReference type="Google" id="ProtNLM"/>
    </source>
</evidence>
<proteinExistence type="inferred from homology"/>
<dbReference type="InterPro" id="IPR051448">
    <property type="entry name" value="CdaR-like_regulators"/>
</dbReference>
<dbReference type="Pfam" id="PF13556">
    <property type="entry name" value="HTH_30"/>
    <property type="match status" value="1"/>
</dbReference>
<feature type="domain" description="RsbT co-antagonist protein RsbRD N-terminal" evidence="3">
    <location>
        <begin position="45"/>
        <end position="193"/>
    </location>
</feature>
<dbReference type="Pfam" id="PF17853">
    <property type="entry name" value="GGDEF_2"/>
    <property type="match status" value="1"/>
</dbReference>
<evidence type="ECO:0000256" key="1">
    <source>
        <dbReference type="ARBA" id="ARBA00006754"/>
    </source>
</evidence>
<reference evidence="5 6" key="1">
    <citation type="journal article" date="2013" name="Genome Announc.">
        <title>Complete Genome Sequence of Mycobacterium massiliense Clinical Strain Asan 50594, Belonging to the Type II Genotype.</title>
        <authorList>
            <person name="Kim B.J."/>
            <person name="Kim B.R."/>
            <person name="Hong S.H."/>
            <person name="Seok S.H."/>
            <person name="Kook Y.H."/>
            <person name="Kim B.J."/>
        </authorList>
    </citation>
    <scope>NUCLEOTIDE SEQUENCE [LARGE SCALE GENOMIC DNA]</scope>
    <source>
        <strain evidence="5 6">50594</strain>
    </source>
</reference>
<dbReference type="InterPro" id="IPR041522">
    <property type="entry name" value="CdaR_GGDEF"/>
</dbReference>
<organism evidence="5 6">
    <name type="scientific">Mycobacteroides abscessus subsp. bolletii 50594</name>
    <dbReference type="NCBI Taxonomy" id="1303024"/>
    <lineage>
        <taxon>Bacteria</taxon>
        <taxon>Bacillati</taxon>
        <taxon>Actinomycetota</taxon>
        <taxon>Actinomycetes</taxon>
        <taxon>Mycobacteriales</taxon>
        <taxon>Mycobacteriaceae</taxon>
        <taxon>Mycobacteroides</taxon>
        <taxon>Mycobacteroides abscessus</taxon>
    </lineage>
</organism>
<gene>
    <name evidence="5" type="ORF">MASS_4769</name>
</gene>
<evidence type="ECO:0000259" key="4">
    <source>
        <dbReference type="Pfam" id="PF17853"/>
    </source>
</evidence>
<dbReference type="InterPro" id="IPR025751">
    <property type="entry name" value="RsbRD_N_dom"/>
</dbReference>
<dbReference type="InterPro" id="IPR042070">
    <property type="entry name" value="PucR_C-HTH_sf"/>
</dbReference>
<dbReference type="EMBL" id="CP004374">
    <property type="protein sequence ID" value="AGM31371.1"/>
    <property type="molecule type" value="Genomic_DNA"/>
</dbReference>
<feature type="domain" description="PucR C-terminal helix-turn-helix" evidence="2">
    <location>
        <begin position="369"/>
        <end position="424"/>
    </location>
</feature>
<dbReference type="Gene3D" id="1.10.10.2840">
    <property type="entry name" value="PucR C-terminal helix-turn-helix domain"/>
    <property type="match status" value="1"/>
</dbReference>
<evidence type="ECO:0000313" key="6">
    <source>
        <dbReference type="Proteomes" id="UP000013961"/>
    </source>
</evidence>
<dbReference type="Proteomes" id="UP000013961">
    <property type="component" value="Chromosome"/>
</dbReference>
<dbReference type="Pfam" id="PF14361">
    <property type="entry name" value="RsbRD_N"/>
    <property type="match status" value="1"/>
</dbReference>
<name>A0AB33AI28_9MYCO</name>
<dbReference type="PANTHER" id="PTHR33744">
    <property type="entry name" value="CARBOHYDRATE DIACID REGULATOR"/>
    <property type="match status" value="1"/>
</dbReference>
<dbReference type="PANTHER" id="PTHR33744:SF1">
    <property type="entry name" value="DNA-BINDING TRANSCRIPTIONAL ACTIVATOR ADER"/>
    <property type="match status" value="1"/>
</dbReference>
<evidence type="ECO:0000259" key="2">
    <source>
        <dbReference type="Pfam" id="PF13556"/>
    </source>
</evidence>
<evidence type="ECO:0000259" key="3">
    <source>
        <dbReference type="Pfam" id="PF14361"/>
    </source>
</evidence>
<comment type="similarity">
    <text evidence="1">Belongs to the CdaR family.</text>
</comment>
<protein>
    <recommendedName>
        <fullName evidence="7">PucR family transcriptional regulator</fullName>
    </recommendedName>
</protein>
<accession>A0AB33AI28</accession>
<dbReference type="AlphaFoldDB" id="A0AB33AI28"/>
<feature type="domain" description="CdaR GGDEF-like" evidence="4">
    <location>
        <begin position="210"/>
        <end position="318"/>
    </location>
</feature>